<reference evidence="2" key="1">
    <citation type="submission" date="2010-07" db="EMBL/GenBank/DDBJ databases">
        <authorList>
            <person name="Muzny D."/>
            <person name="Qin X."/>
            <person name="Deng J."/>
            <person name="Jiang H."/>
            <person name="Liu Y."/>
            <person name="Qu J."/>
            <person name="Song X.-Z."/>
            <person name="Zhang L."/>
            <person name="Thornton R."/>
            <person name="Coyle M."/>
            <person name="Francisco L."/>
            <person name="Jackson L."/>
            <person name="Javaid M."/>
            <person name="Korchina V."/>
            <person name="Kovar C."/>
            <person name="Mata R."/>
            <person name="Mathew T."/>
            <person name="Ngo R."/>
            <person name="Nguyen L."/>
            <person name="Nguyen N."/>
            <person name="Okwuonu G."/>
            <person name="Ongeri F."/>
            <person name="Pham C."/>
            <person name="Simmons D."/>
            <person name="Wilczek-Boney K."/>
            <person name="Hale W."/>
            <person name="Jakkamsetti A."/>
            <person name="Pham P."/>
            <person name="Ruth R."/>
            <person name="San Lucas F."/>
            <person name="Warren J."/>
            <person name="Zhang J."/>
            <person name="Zhao Z."/>
            <person name="Zhou C."/>
            <person name="Zhu D."/>
            <person name="Lee S."/>
            <person name="Bess C."/>
            <person name="Blankenburg K."/>
            <person name="Forbes L."/>
            <person name="Fu Q."/>
            <person name="Gubbala S."/>
            <person name="Hirani K."/>
            <person name="Jayaseelan J.C."/>
            <person name="Lara F."/>
            <person name="Munidasa M."/>
            <person name="Palculict T."/>
            <person name="Patil S."/>
            <person name="Pu L.-L."/>
            <person name="Saada N."/>
            <person name="Tang L."/>
            <person name="Weissenberger G."/>
            <person name="Zhu Y."/>
            <person name="Hemphill L."/>
            <person name="Shang Y."/>
            <person name="Youmans B."/>
            <person name="Ayvaz T."/>
            <person name="Ross M."/>
            <person name="Santibanez J."/>
            <person name="Aqrawi P."/>
            <person name="Gross S."/>
            <person name="Joshi V."/>
            <person name="Fowler G."/>
            <person name="Nazareth L."/>
            <person name="Reid J."/>
            <person name="Worley K."/>
            <person name="Petrosino J."/>
            <person name="Highlander S."/>
            <person name="Gibbs R."/>
        </authorList>
    </citation>
    <scope>NUCLEOTIDE SEQUENCE [LARGE SCALE GENOMIC DNA]</scope>
    <source>
        <strain evidence="2">DSM 16973</strain>
    </source>
</reference>
<comment type="caution">
    <text evidence="2">The sequence shown here is derived from an EMBL/GenBank/DDBJ whole genome shotgun (WGS) entry which is preliminary data.</text>
</comment>
<dbReference type="HOGENOM" id="CLU_129812_0_0_10"/>
<evidence type="ECO:0000313" key="3">
    <source>
        <dbReference type="Proteomes" id="UP000004394"/>
    </source>
</evidence>
<proteinExistence type="predicted"/>
<name>E0NTW5_9BACT</name>
<dbReference type="RefSeq" id="WP_006949816.1">
    <property type="nucleotide sequence ID" value="NZ_BAJI01000010.1"/>
</dbReference>
<dbReference type="Gene3D" id="3.30.530.20">
    <property type="match status" value="1"/>
</dbReference>
<dbReference type="BioCyc" id="PMAR862515-HMP:GMOO-1642-MONOMER"/>
<dbReference type="EMBL" id="AEEI01000050">
    <property type="protein sequence ID" value="EFM01498.1"/>
    <property type="molecule type" value="Genomic_DNA"/>
</dbReference>
<accession>E0NTW5</accession>
<sequence>MEKQPIYIEKELASNAENVIWSIISSAHGLEKWIADTVEETEGGFRFIWGNIHSHHEVREARVLRIVKNKAVRLQWTDDAEPNEYWELRMSKSELTNDYILGITDYALPEDLDSMNDIWEDNFARLHRHTGL</sequence>
<dbReference type="Pfam" id="PF19569">
    <property type="entry name" value="START_2"/>
    <property type="match status" value="1"/>
</dbReference>
<dbReference type="eggNOG" id="COG3832">
    <property type="taxonomic scope" value="Bacteria"/>
</dbReference>
<feature type="domain" description="START-like" evidence="1">
    <location>
        <begin position="2"/>
        <end position="128"/>
    </location>
</feature>
<dbReference type="SUPFAM" id="SSF55961">
    <property type="entry name" value="Bet v1-like"/>
    <property type="match status" value="1"/>
</dbReference>
<keyword evidence="3" id="KW-1185">Reference proteome</keyword>
<evidence type="ECO:0000313" key="2">
    <source>
        <dbReference type="EMBL" id="EFM01498.1"/>
    </source>
</evidence>
<dbReference type="InterPro" id="IPR045736">
    <property type="entry name" value="START_2"/>
</dbReference>
<dbReference type="OrthoDB" id="667567at2"/>
<dbReference type="InterPro" id="IPR023393">
    <property type="entry name" value="START-like_dom_sf"/>
</dbReference>
<protein>
    <recommendedName>
        <fullName evidence="1">START-like domain-containing protein</fullName>
    </recommendedName>
</protein>
<organism evidence="2 3">
    <name type="scientific">Hoylesella marshii DSM 16973 = JCM 13450</name>
    <dbReference type="NCBI Taxonomy" id="862515"/>
    <lineage>
        <taxon>Bacteria</taxon>
        <taxon>Pseudomonadati</taxon>
        <taxon>Bacteroidota</taxon>
        <taxon>Bacteroidia</taxon>
        <taxon>Bacteroidales</taxon>
        <taxon>Prevotellaceae</taxon>
        <taxon>Hoylesella</taxon>
    </lineage>
</organism>
<dbReference type="Proteomes" id="UP000004394">
    <property type="component" value="Unassembled WGS sequence"/>
</dbReference>
<dbReference type="STRING" id="862515.HMPREF0658_1618"/>
<dbReference type="AlphaFoldDB" id="E0NTW5"/>
<evidence type="ECO:0000259" key="1">
    <source>
        <dbReference type="Pfam" id="PF19569"/>
    </source>
</evidence>
<gene>
    <name evidence="2" type="ORF">HMPREF0658_1618</name>
</gene>